<organism evidence="2 3">
    <name type="scientific">Pleurostoma richardsiae</name>
    <dbReference type="NCBI Taxonomy" id="41990"/>
    <lineage>
        <taxon>Eukaryota</taxon>
        <taxon>Fungi</taxon>
        <taxon>Dikarya</taxon>
        <taxon>Ascomycota</taxon>
        <taxon>Pezizomycotina</taxon>
        <taxon>Sordariomycetes</taxon>
        <taxon>Sordariomycetidae</taxon>
        <taxon>Calosphaeriales</taxon>
        <taxon>Pleurostomataceae</taxon>
        <taxon>Pleurostoma</taxon>
    </lineage>
</organism>
<comment type="caution">
    <text evidence="2">The sequence shown here is derived from an EMBL/GenBank/DDBJ whole genome shotgun (WGS) entry which is preliminary data.</text>
</comment>
<feature type="compositionally biased region" description="Acidic residues" evidence="1">
    <location>
        <begin position="15"/>
        <end position="29"/>
    </location>
</feature>
<feature type="region of interest" description="Disordered" evidence="1">
    <location>
        <begin position="1"/>
        <end position="31"/>
    </location>
</feature>
<name>A0AA38RBG8_9PEZI</name>
<keyword evidence="3" id="KW-1185">Reference proteome</keyword>
<feature type="compositionally biased region" description="Gly residues" evidence="1">
    <location>
        <begin position="105"/>
        <end position="115"/>
    </location>
</feature>
<gene>
    <name evidence="2" type="ORF">NKR23_g10900</name>
</gene>
<dbReference type="AlphaFoldDB" id="A0AA38RBG8"/>
<reference evidence="2" key="1">
    <citation type="submission" date="2022-07" db="EMBL/GenBank/DDBJ databases">
        <title>Fungi with potential for degradation of polypropylene.</title>
        <authorList>
            <person name="Gostincar C."/>
        </authorList>
    </citation>
    <scope>NUCLEOTIDE SEQUENCE</scope>
    <source>
        <strain evidence="2">EXF-13308</strain>
    </source>
</reference>
<proteinExistence type="predicted"/>
<evidence type="ECO:0000313" key="3">
    <source>
        <dbReference type="Proteomes" id="UP001174694"/>
    </source>
</evidence>
<dbReference type="EMBL" id="JANBVO010000052">
    <property type="protein sequence ID" value="KAJ9133142.1"/>
    <property type="molecule type" value="Genomic_DNA"/>
</dbReference>
<dbReference type="Proteomes" id="UP001174694">
    <property type="component" value="Unassembled WGS sequence"/>
</dbReference>
<protein>
    <submittedName>
        <fullName evidence="2">Uncharacterized protein</fullName>
    </submittedName>
</protein>
<accession>A0AA38RBG8</accession>
<feature type="region of interest" description="Disordered" evidence="1">
    <location>
        <begin position="96"/>
        <end position="131"/>
    </location>
</feature>
<sequence>MANYIAYGEMTRDSTEDESSPFDSFEDSAVDAGDLPTGIQEWIDLYYSIPVTQIESTNIDELVDWEDLETTGQGDSRGTMAPAPHDAYHTACSLETPHESPEGVGMSGMGGGKGGKPPRAKSAAKSMVDLREKRARVRKRTRFSARRKETRKKSNSAQHLRLLGIIENAEQGPQEYWYNPHSGTWKGELQDDEDVAKLLSKPSGSFQVLVQVNWDGLRFRLDWNGTDFRGEYAVDEREVSISMATVQYLLQDPISRTHQIAR</sequence>
<evidence type="ECO:0000256" key="1">
    <source>
        <dbReference type="SAM" id="MobiDB-lite"/>
    </source>
</evidence>
<evidence type="ECO:0000313" key="2">
    <source>
        <dbReference type="EMBL" id="KAJ9133142.1"/>
    </source>
</evidence>